<proteinExistence type="inferred from homology"/>
<feature type="domain" description="DSBA-like thioredoxin" evidence="6">
    <location>
        <begin position="9"/>
        <end position="213"/>
    </location>
</feature>
<dbReference type="SUPFAM" id="SSF52833">
    <property type="entry name" value="Thioredoxin-like"/>
    <property type="match status" value="1"/>
</dbReference>
<dbReference type="AlphaFoldDB" id="A0A914X116"/>
<dbReference type="PANTHER" id="PTHR42943:SF1">
    <property type="entry name" value="DSBA DOMAIN-CONTAINING PROTEIN"/>
    <property type="match status" value="1"/>
</dbReference>
<dbReference type="GO" id="GO:0004602">
    <property type="term" value="F:glutathione peroxidase activity"/>
    <property type="evidence" value="ECO:0007669"/>
    <property type="project" value="TreeGrafter"/>
</dbReference>
<dbReference type="Proteomes" id="UP000887566">
    <property type="component" value="Unplaced"/>
</dbReference>
<evidence type="ECO:0000259" key="6">
    <source>
        <dbReference type="Pfam" id="PF01323"/>
    </source>
</evidence>
<evidence type="ECO:0000313" key="7">
    <source>
        <dbReference type="Proteomes" id="UP000887566"/>
    </source>
</evidence>
<evidence type="ECO:0000256" key="5">
    <source>
        <dbReference type="PIRSR" id="PIRSR006386-1"/>
    </source>
</evidence>
<feature type="active site" description="Nucleophile" evidence="5">
    <location>
        <position position="17"/>
    </location>
</feature>
<comment type="similarity">
    <text evidence="1 4">Belongs to the GST superfamily. Kappa family.</text>
</comment>
<dbReference type="EC" id="2.5.1.18" evidence="4"/>
<name>A0A914X116_9BILA</name>
<reference evidence="8" key="1">
    <citation type="submission" date="2022-11" db="UniProtKB">
        <authorList>
            <consortium name="WormBaseParasite"/>
        </authorList>
    </citation>
    <scope>IDENTIFICATION</scope>
</reference>
<keyword evidence="2 4" id="KW-0808">Transferase</keyword>
<dbReference type="GO" id="GO:0004364">
    <property type="term" value="F:glutathione transferase activity"/>
    <property type="evidence" value="ECO:0007669"/>
    <property type="project" value="UniProtKB-UniRule"/>
</dbReference>
<dbReference type="GO" id="GO:0005777">
    <property type="term" value="C:peroxisome"/>
    <property type="evidence" value="ECO:0007669"/>
    <property type="project" value="TreeGrafter"/>
</dbReference>
<dbReference type="InterPro" id="IPR051924">
    <property type="entry name" value="GST_Kappa/NadH"/>
</dbReference>
<evidence type="ECO:0000256" key="3">
    <source>
        <dbReference type="ARBA" id="ARBA00047960"/>
    </source>
</evidence>
<comment type="catalytic activity">
    <reaction evidence="3 4">
        <text>RX + glutathione = an S-substituted glutathione + a halide anion + H(+)</text>
        <dbReference type="Rhea" id="RHEA:16437"/>
        <dbReference type="ChEBI" id="CHEBI:15378"/>
        <dbReference type="ChEBI" id="CHEBI:16042"/>
        <dbReference type="ChEBI" id="CHEBI:17792"/>
        <dbReference type="ChEBI" id="CHEBI:57925"/>
        <dbReference type="ChEBI" id="CHEBI:90779"/>
        <dbReference type="EC" id="2.5.1.18"/>
    </reaction>
</comment>
<dbReference type="FunFam" id="3.40.30.10:FF:000096">
    <property type="entry name" value="Glutathione S-transferase kappa"/>
    <property type="match status" value="1"/>
</dbReference>
<dbReference type="InterPro" id="IPR001853">
    <property type="entry name" value="DSBA-like_thioredoxin_dom"/>
</dbReference>
<dbReference type="InterPro" id="IPR036249">
    <property type="entry name" value="Thioredoxin-like_sf"/>
</dbReference>
<dbReference type="InterPro" id="IPR014440">
    <property type="entry name" value="HCCAis_GSTk"/>
</dbReference>
<dbReference type="PIRSF" id="PIRSF006386">
    <property type="entry name" value="HCCAis_GSTk"/>
    <property type="match status" value="1"/>
</dbReference>
<dbReference type="PANTHER" id="PTHR42943">
    <property type="entry name" value="GLUTATHIONE S-TRANSFERASE KAPPA"/>
    <property type="match status" value="1"/>
</dbReference>
<dbReference type="GO" id="GO:0006749">
    <property type="term" value="P:glutathione metabolic process"/>
    <property type="evidence" value="ECO:0007669"/>
    <property type="project" value="TreeGrafter"/>
</dbReference>
<evidence type="ECO:0000256" key="1">
    <source>
        <dbReference type="ARBA" id="ARBA00006494"/>
    </source>
</evidence>
<dbReference type="GO" id="GO:0005739">
    <property type="term" value="C:mitochondrion"/>
    <property type="evidence" value="ECO:0007669"/>
    <property type="project" value="TreeGrafter"/>
</dbReference>
<dbReference type="Pfam" id="PF01323">
    <property type="entry name" value="DSBA"/>
    <property type="match status" value="1"/>
</dbReference>
<sequence length="229" mass="26200">MSLASKVRIDYFFDVLSPYAWIGFEALSRYQTVWNVDVRWRPFFLFGVLKKAENVGQLLQAPCKAQYMFAELPSLSAYYGIPLNAPPDPHEAIIKKGSISALRFLTILNEEKVDMVVPAAREMWLRRWSRNEDIHLGEHMLQISRKIGIPFKEADDMVARIAHPDTKARLTETGNEAIESGAFGAPWINVHTTDGKMHSFWGSDRFHIIAHLIGEKFPGHMRDKAPKYD</sequence>
<accession>A0A914X116</accession>
<evidence type="ECO:0000256" key="2">
    <source>
        <dbReference type="ARBA" id="ARBA00022679"/>
    </source>
</evidence>
<evidence type="ECO:0000256" key="4">
    <source>
        <dbReference type="PIRNR" id="PIRNR006386"/>
    </source>
</evidence>
<dbReference type="WBParaSite" id="PSAMB.scaffold5912size10611.g27530.t1">
    <property type="protein sequence ID" value="PSAMB.scaffold5912size10611.g27530.t1"/>
    <property type="gene ID" value="PSAMB.scaffold5912size10611.g27530"/>
</dbReference>
<organism evidence="7 8">
    <name type="scientific">Plectus sambesii</name>
    <dbReference type="NCBI Taxonomy" id="2011161"/>
    <lineage>
        <taxon>Eukaryota</taxon>
        <taxon>Metazoa</taxon>
        <taxon>Ecdysozoa</taxon>
        <taxon>Nematoda</taxon>
        <taxon>Chromadorea</taxon>
        <taxon>Plectida</taxon>
        <taxon>Plectina</taxon>
        <taxon>Plectoidea</taxon>
        <taxon>Plectidae</taxon>
        <taxon>Plectus</taxon>
    </lineage>
</organism>
<protein>
    <recommendedName>
        <fullName evidence="4">Glutathione S-transferase kappa</fullName>
        <ecNumber evidence="4">2.5.1.18</ecNumber>
    </recommendedName>
</protein>
<dbReference type="Gene3D" id="3.40.30.10">
    <property type="entry name" value="Glutaredoxin"/>
    <property type="match status" value="1"/>
</dbReference>
<keyword evidence="7" id="KW-1185">Reference proteome</keyword>
<evidence type="ECO:0000313" key="8">
    <source>
        <dbReference type="WBParaSite" id="PSAMB.scaffold5912size10611.g27530.t1"/>
    </source>
</evidence>